<sequence length="229" mass="25394">MARMNLGSPMTRRPRDSLGMKANGTIGNQQTTRRRSHMATPTNTTTRTGKEMGNSSGPLHEYMGAVRARDDDETIERPTRTPSEKQSMVQWITINGIRALTLFDSGCTLDTISPQFASAADIQVKNLVKMVPLQLGVVSSRSVIHKGARVGFSFQGITAKDEYFDILPVAKYDVVIGIPMMKKLGICLDFDKMVLRYRGGSVRPLDEKEESSVSARRAGMRNAFHQKVE</sequence>
<feature type="region of interest" description="Disordered" evidence="1">
    <location>
        <begin position="1"/>
        <end position="57"/>
    </location>
</feature>
<protein>
    <submittedName>
        <fullName evidence="2">Uncharacterized protein</fullName>
    </submittedName>
</protein>
<dbReference type="CDD" id="cd00303">
    <property type="entry name" value="retropepsin_like"/>
    <property type="match status" value="1"/>
</dbReference>
<evidence type="ECO:0000256" key="1">
    <source>
        <dbReference type="SAM" id="MobiDB-lite"/>
    </source>
</evidence>
<dbReference type="Gene3D" id="2.40.70.10">
    <property type="entry name" value="Acid Proteases"/>
    <property type="match status" value="1"/>
</dbReference>
<keyword evidence="3" id="KW-1185">Reference proteome</keyword>
<evidence type="ECO:0000313" key="2">
    <source>
        <dbReference type="EMBL" id="KAF5320254.1"/>
    </source>
</evidence>
<name>A0A8H5BBF5_9AGAR</name>
<feature type="compositionally biased region" description="Polar residues" evidence="1">
    <location>
        <begin position="39"/>
        <end position="57"/>
    </location>
</feature>
<evidence type="ECO:0000313" key="3">
    <source>
        <dbReference type="Proteomes" id="UP000541558"/>
    </source>
</evidence>
<comment type="caution">
    <text evidence="2">The sequence shown here is derived from an EMBL/GenBank/DDBJ whole genome shotgun (WGS) entry which is preliminary data.</text>
</comment>
<dbReference type="Proteomes" id="UP000541558">
    <property type="component" value="Unassembled WGS sequence"/>
</dbReference>
<proteinExistence type="predicted"/>
<dbReference type="InterPro" id="IPR021109">
    <property type="entry name" value="Peptidase_aspartic_dom_sf"/>
</dbReference>
<dbReference type="AlphaFoldDB" id="A0A8H5BBF5"/>
<feature type="region of interest" description="Disordered" evidence="1">
    <location>
        <begin position="206"/>
        <end position="229"/>
    </location>
</feature>
<dbReference type="OrthoDB" id="2799149at2759"/>
<dbReference type="EMBL" id="JAACJK010000170">
    <property type="protein sequence ID" value="KAF5320254.1"/>
    <property type="molecule type" value="Genomic_DNA"/>
</dbReference>
<organism evidence="2 3">
    <name type="scientific">Ephemerocybe angulata</name>
    <dbReference type="NCBI Taxonomy" id="980116"/>
    <lineage>
        <taxon>Eukaryota</taxon>
        <taxon>Fungi</taxon>
        <taxon>Dikarya</taxon>
        <taxon>Basidiomycota</taxon>
        <taxon>Agaricomycotina</taxon>
        <taxon>Agaricomycetes</taxon>
        <taxon>Agaricomycetidae</taxon>
        <taxon>Agaricales</taxon>
        <taxon>Agaricineae</taxon>
        <taxon>Psathyrellaceae</taxon>
        <taxon>Ephemerocybe</taxon>
    </lineage>
</organism>
<gene>
    <name evidence="2" type="ORF">D9611_011321</name>
</gene>
<accession>A0A8H5BBF5</accession>
<dbReference type="SUPFAM" id="SSF50630">
    <property type="entry name" value="Acid proteases"/>
    <property type="match status" value="1"/>
</dbReference>
<reference evidence="2 3" key="1">
    <citation type="journal article" date="2020" name="ISME J.">
        <title>Uncovering the hidden diversity of litter-decomposition mechanisms in mushroom-forming fungi.</title>
        <authorList>
            <person name="Floudas D."/>
            <person name="Bentzer J."/>
            <person name="Ahren D."/>
            <person name="Johansson T."/>
            <person name="Persson P."/>
            <person name="Tunlid A."/>
        </authorList>
    </citation>
    <scope>NUCLEOTIDE SEQUENCE [LARGE SCALE GENOMIC DNA]</scope>
    <source>
        <strain evidence="2 3">CBS 175.51</strain>
    </source>
</reference>